<dbReference type="Gene3D" id="3.40.50.740">
    <property type="match status" value="1"/>
</dbReference>
<dbReference type="PIRSF" id="PIRSF000144">
    <property type="entry name" value="CbbBc"/>
    <property type="match status" value="1"/>
</dbReference>
<dbReference type="Pfam" id="PF00384">
    <property type="entry name" value="Molybdopterin"/>
    <property type="match status" value="1"/>
</dbReference>
<sequence>MTTRDANGPTKPSPANKPSPASETSPANGPSPAGETSLERKAPPERKASDNILLQRNGPLTRELLLTPGEFGLGRVPARLKPDQTTTMVCGFCSTGCGLNIHLKDGEAVNLTPNTDYPVNLGMACPKGWEALTPLRASDRATAPLLRNARGKLERVEWDVALRTFVDRFKAIQEAHGKGSVAFISTGQIVTEEMAFLGALAKFGMGMLHGDGNTRQCMATAVVAYKEAFGFDAPPYTYRDFEESDVVVLVGSNLCIAHPIMWERLCKNRNRPAILVVDPRKTETAMAATAHYALRPKSDLTLFYGIAHLLIQRGWIDEAFIREHTIEFEAFKAHVEGFTPARVSEATGLSEEQLSSFAETIHRGKRVSFWWTMGVNQSHEGVRVAQSLINLALMTGNIGRPGTGANSITGQCNAMGSRMFSNTTGLFAGRDFTKEEHRREVADLLDIPEEVIPSRNSLAYDRIIEGILKGKIKGLWIIATNPAHSWINQEDLHELLGRLEFLVVQDMFTTTETVERAHLVLPAASWAEKEGTFINSERRIGLVKKVARAPGQALADFHIFQLIAQYWGCGDLFKEWRSPEAVFHILKRLSKGQPCDISGIRDYAMIDARGGIQWPFPEGAEPEDNERRLFEDGRFFRPDQRAKFAFQAPRPLPEPTDEQYPFTLLTGRGSSSQWHTQTRTKKSAVLRRLYPKEIYVEVSPVDARRLGVAMNEWVVVASRRAEIKARAFITNSVQPGELFIPMHYEVTNKLTFPAFDQYSRQPSYKACAVKVRREEDRG</sequence>
<dbReference type="RefSeq" id="WP_242515607.1">
    <property type="nucleotide sequence ID" value="NZ_CP012670.1"/>
</dbReference>
<dbReference type="GO" id="GO:0043546">
    <property type="term" value="F:molybdopterin cofactor binding"/>
    <property type="evidence" value="ECO:0007669"/>
    <property type="project" value="InterPro"/>
</dbReference>
<evidence type="ECO:0000259" key="6">
    <source>
        <dbReference type="PROSITE" id="PS51669"/>
    </source>
</evidence>
<dbReference type="GO" id="GO:0016020">
    <property type="term" value="C:membrane"/>
    <property type="evidence" value="ECO:0007669"/>
    <property type="project" value="TreeGrafter"/>
</dbReference>
<dbReference type="SUPFAM" id="SSF50692">
    <property type="entry name" value="ADC-like"/>
    <property type="match status" value="1"/>
</dbReference>
<evidence type="ECO:0000256" key="4">
    <source>
        <dbReference type="ARBA" id="ARBA00023014"/>
    </source>
</evidence>
<keyword evidence="3" id="KW-0408">Iron</keyword>
<dbReference type="GO" id="GO:0016491">
    <property type="term" value="F:oxidoreductase activity"/>
    <property type="evidence" value="ECO:0007669"/>
    <property type="project" value="UniProtKB-KW"/>
</dbReference>
<dbReference type="Gene3D" id="2.40.40.20">
    <property type="match status" value="1"/>
</dbReference>
<dbReference type="Gene3D" id="3.40.228.10">
    <property type="entry name" value="Dimethylsulfoxide Reductase, domain 2"/>
    <property type="match status" value="1"/>
</dbReference>
<dbReference type="Pfam" id="PF04879">
    <property type="entry name" value="Molybdop_Fe4S4"/>
    <property type="match status" value="1"/>
</dbReference>
<dbReference type="EMBL" id="CP012670">
    <property type="protein sequence ID" value="AUX27194.1"/>
    <property type="molecule type" value="Genomic_DNA"/>
</dbReference>
<evidence type="ECO:0000256" key="5">
    <source>
        <dbReference type="SAM" id="MobiDB-lite"/>
    </source>
</evidence>
<dbReference type="Gene3D" id="2.20.25.90">
    <property type="entry name" value="ADC-like domains"/>
    <property type="match status" value="1"/>
</dbReference>
<feature type="domain" description="4Fe-4S Mo/W bis-MGD-type" evidence="6">
    <location>
        <begin position="83"/>
        <end position="139"/>
    </location>
</feature>
<dbReference type="EC" id="1.7.99.4" evidence="7"/>
<dbReference type="InterPro" id="IPR050123">
    <property type="entry name" value="Prok_molybdopt-oxidoreductase"/>
</dbReference>
<protein>
    <submittedName>
        <fullName evidence="7">Nitrate reductase</fullName>
        <ecNumber evidence="7">1.7.99.4</ecNumber>
    </submittedName>
</protein>
<keyword evidence="4" id="KW-0411">Iron-sulfur</keyword>
<accession>A0A4P2QBU9</accession>
<feature type="compositionally biased region" description="Basic and acidic residues" evidence="5">
    <location>
        <begin position="37"/>
        <end position="49"/>
    </location>
</feature>
<feature type="region of interest" description="Disordered" evidence="5">
    <location>
        <begin position="1"/>
        <end position="55"/>
    </location>
</feature>
<evidence type="ECO:0000313" key="8">
    <source>
        <dbReference type="Proteomes" id="UP000295781"/>
    </source>
</evidence>
<organism evidence="7 8">
    <name type="scientific">Sorangium cellulosum</name>
    <name type="common">Polyangium cellulosum</name>
    <dbReference type="NCBI Taxonomy" id="56"/>
    <lineage>
        <taxon>Bacteria</taxon>
        <taxon>Pseudomonadati</taxon>
        <taxon>Myxococcota</taxon>
        <taxon>Polyangia</taxon>
        <taxon>Polyangiales</taxon>
        <taxon>Polyangiaceae</taxon>
        <taxon>Sorangium</taxon>
    </lineage>
</organism>
<keyword evidence="2" id="KW-0479">Metal-binding</keyword>
<dbReference type="CDD" id="cd00508">
    <property type="entry name" value="MopB_CT_Fdh-Nap-like"/>
    <property type="match status" value="1"/>
</dbReference>
<dbReference type="Pfam" id="PF01568">
    <property type="entry name" value="Molydop_binding"/>
    <property type="match status" value="1"/>
</dbReference>
<proteinExistence type="predicted"/>
<dbReference type="InterPro" id="IPR006656">
    <property type="entry name" value="Mopterin_OxRdtase"/>
</dbReference>
<dbReference type="GO" id="GO:0046872">
    <property type="term" value="F:metal ion binding"/>
    <property type="evidence" value="ECO:0007669"/>
    <property type="project" value="UniProtKB-KW"/>
</dbReference>
<dbReference type="PANTHER" id="PTHR43105:SF10">
    <property type="entry name" value="NADH-QUINONE OXIDOREDUCTASE SUBUNIT G"/>
    <property type="match status" value="1"/>
</dbReference>
<dbReference type="Proteomes" id="UP000295781">
    <property type="component" value="Chromosome"/>
</dbReference>
<evidence type="ECO:0000256" key="3">
    <source>
        <dbReference type="ARBA" id="ARBA00023004"/>
    </source>
</evidence>
<dbReference type="PANTHER" id="PTHR43105">
    <property type="entry name" value="RESPIRATORY NITRATE REDUCTASE"/>
    <property type="match status" value="1"/>
</dbReference>
<dbReference type="InterPro" id="IPR006963">
    <property type="entry name" value="Mopterin_OxRdtase_4Fe-4S_dom"/>
</dbReference>
<dbReference type="InterPro" id="IPR009010">
    <property type="entry name" value="Asp_de-COase-like_dom_sf"/>
</dbReference>
<dbReference type="GO" id="GO:0051539">
    <property type="term" value="F:4 iron, 4 sulfur cluster binding"/>
    <property type="evidence" value="ECO:0007669"/>
    <property type="project" value="UniProtKB-KW"/>
</dbReference>
<evidence type="ECO:0000256" key="2">
    <source>
        <dbReference type="ARBA" id="ARBA00022723"/>
    </source>
</evidence>
<dbReference type="InterPro" id="IPR006657">
    <property type="entry name" value="MoPterin_dinucl-bd_dom"/>
</dbReference>
<gene>
    <name evidence="7" type="ORF">SOCEGT47_077750</name>
</gene>
<evidence type="ECO:0000313" key="7">
    <source>
        <dbReference type="EMBL" id="AUX27194.1"/>
    </source>
</evidence>
<keyword evidence="7" id="KW-0560">Oxidoreductase</keyword>
<dbReference type="SUPFAM" id="SSF53706">
    <property type="entry name" value="Formate dehydrogenase/DMSO reductase, domains 1-3"/>
    <property type="match status" value="1"/>
</dbReference>
<evidence type="ECO:0000256" key="1">
    <source>
        <dbReference type="ARBA" id="ARBA00022485"/>
    </source>
</evidence>
<name>A0A4P2QBU9_SORCE</name>
<dbReference type="AlphaFoldDB" id="A0A4P2QBU9"/>
<reference evidence="7 8" key="1">
    <citation type="submission" date="2015-09" db="EMBL/GenBank/DDBJ databases">
        <title>Sorangium comparison.</title>
        <authorList>
            <person name="Zaburannyi N."/>
            <person name="Bunk B."/>
            <person name="Overmann J."/>
            <person name="Mueller R."/>
        </authorList>
    </citation>
    <scope>NUCLEOTIDE SEQUENCE [LARGE SCALE GENOMIC DNA]</scope>
    <source>
        <strain evidence="7 8">So ceGT47</strain>
    </source>
</reference>
<keyword evidence="1" id="KW-0004">4Fe-4S</keyword>
<dbReference type="CDD" id="cd02754">
    <property type="entry name" value="MopB_Nitrate-R-NapA-like"/>
    <property type="match status" value="1"/>
</dbReference>
<dbReference type="SMART" id="SM00926">
    <property type="entry name" value="Molybdop_Fe4S4"/>
    <property type="match status" value="1"/>
</dbReference>
<dbReference type="GO" id="GO:0045333">
    <property type="term" value="P:cellular respiration"/>
    <property type="evidence" value="ECO:0007669"/>
    <property type="project" value="UniProtKB-ARBA"/>
</dbReference>
<dbReference type="PROSITE" id="PS51669">
    <property type="entry name" value="4FE4S_MOW_BIS_MGD"/>
    <property type="match status" value="1"/>
</dbReference>